<evidence type="ECO:0000313" key="2">
    <source>
        <dbReference type="Proteomes" id="UP000262583"/>
    </source>
</evidence>
<evidence type="ECO:0000313" key="1">
    <source>
        <dbReference type="EMBL" id="AXA36304.1"/>
    </source>
</evidence>
<reference evidence="1 2" key="1">
    <citation type="submission" date="2018-05" db="EMBL/GenBank/DDBJ databases">
        <title>A metagenomic window into the 2 km-deep terrestrial subsurface aquifer revealed taxonomically and functionally diverse microbial community comprising novel uncultured bacterial lineages.</title>
        <authorList>
            <person name="Kadnikov V.V."/>
            <person name="Mardanov A.V."/>
            <person name="Beletsky A.V."/>
            <person name="Banks D."/>
            <person name="Pimenov N.V."/>
            <person name="Frank Y.A."/>
            <person name="Karnachuk O.V."/>
            <person name="Ravin N.V."/>
        </authorList>
    </citation>
    <scope>NUCLEOTIDE SEQUENCE [LARGE SCALE GENOMIC DNA]</scope>
    <source>
        <strain evidence="1">BY</strain>
    </source>
</reference>
<proteinExistence type="predicted"/>
<dbReference type="Proteomes" id="UP000262583">
    <property type="component" value="Chromosome"/>
</dbReference>
<organism evidence="1 2">
    <name type="scientific">Sumerlaea chitinivorans</name>
    <dbReference type="NCBI Taxonomy" id="2250252"/>
    <lineage>
        <taxon>Bacteria</taxon>
        <taxon>Candidatus Sumerlaeota</taxon>
        <taxon>Candidatus Sumerlaeia</taxon>
        <taxon>Candidatus Sumerlaeales</taxon>
        <taxon>Candidatus Sumerlaeaceae</taxon>
        <taxon>Candidatus Sumerlaea</taxon>
    </lineage>
</organism>
<dbReference type="KEGG" id="schv:BRCON_1527"/>
<sequence>MEIELTSAAIFSRMSPVGVGYPKQCQAKRVEANVCSASERKRN</sequence>
<name>A0A2Z4Y569_SUMC1</name>
<protein>
    <submittedName>
        <fullName evidence="1">Uncharacterized protein</fullName>
    </submittedName>
</protein>
<dbReference type="EMBL" id="CP030759">
    <property type="protein sequence ID" value="AXA36304.1"/>
    <property type="molecule type" value="Genomic_DNA"/>
</dbReference>
<accession>A0A2Z4Y569</accession>
<gene>
    <name evidence="1" type="ORF">BRCON_1527</name>
</gene>
<dbReference type="AlphaFoldDB" id="A0A2Z4Y569"/>